<feature type="compositionally biased region" description="Basic and acidic residues" evidence="1">
    <location>
        <begin position="71"/>
        <end position="82"/>
    </location>
</feature>
<feature type="compositionally biased region" description="Polar residues" evidence="1">
    <location>
        <begin position="61"/>
        <end position="70"/>
    </location>
</feature>
<name>C3Z0K0_BRAFL</name>
<feature type="compositionally biased region" description="Acidic residues" evidence="1">
    <location>
        <begin position="1"/>
        <end position="14"/>
    </location>
</feature>
<protein>
    <submittedName>
        <fullName evidence="2">Uncharacterized protein</fullName>
    </submittedName>
</protein>
<sequence length="109" mass="12318">MVDPGTDDNDEYEMVDTRDSRPPTRRPQAPATVPRPPGASRTQSGSDYQALDPRTMGNAGSEYTSLSTNHAHPDYENNHEYLDLSSQTTNRVRTDDSDYENDFEYEDTI</sequence>
<accession>C3Z0K0</accession>
<feature type="region of interest" description="Disordered" evidence="1">
    <location>
        <begin position="1"/>
        <end position="109"/>
    </location>
</feature>
<evidence type="ECO:0000313" key="2">
    <source>
        <dbReference type="EMBL" id="EEN54048.1"/>
    </source>
</evidence>
<dbReference type="EMBL" id="GG666568">
    <property type="protein sequence ID" value="EEN54048.1"/>
    <property type="molecule type" value="Genomic_DNA"/>
</dbReference>
<proteinExistence type="predicted"/>
<reference evidence="2" key="1">
    <citation type="journal article" date="2008" name="Nature">
        <title>The amphioxus genome and the evolution of the chordate karyotype.</title>
        <authorList>
            <consortium name="US DOE Joint Genome Institute (JGI-PGF)"/>
            <person name="Putnam N.H."/>
            <person name="Butts T."/>
            <person name="Ferrier D.E.K."/>
            <person name="Furlong R.F."/>
            <person name="Hellsten U."/>
            <person name="Kawashima T."/>
            <person name="Robinson-Rechavi M."/>
            <person name="Shoguchi E."/>
            <person name="Terry A."/>
            <person name="Yu J.-K."/>
            <person name="Benito-Gutierrez E.L."/>
            <person name="Dubchak I."/>
            <person name="Garcia-Fernandez J."/>
            <person name="Gibson-Brown J.J."/>
            <person name="Grigoriev I.V."/>
            <person name="Horton A.C."/>
            <person name="de Jong P.J."/>
            <person name="Jurka J."/>
            <person name="Kapitonov V.V."/>
            <person name="Kohara Y."/>
            <person name="Kuroki Y."/>
            <person name="Lindquist E."/>
            <person name="Lucas S."/>
            <person name="Osoegawa K."/>
            <person name="Pennacchio L.A."/>
            <person name="Salamov A.A."/>
            <person name="Satou Y."/>
            <person name="Sauka-Spengler T."/>
            <person name="Schmutz J."/>
            <person name="Shin-I T."/>
            <person name="Toyoda A."/>
            <person name="Bronner-Fraser M."/>
            <person name="Fujiyama A."/>
            <person name="Holland L.Z."/>
            <person name="Holland P.W.H."/>
            <person name="Satoh N."/>
            <person name="Rokhsar D.S."/>
        </authorList>
    </citation>
    <scope>NUCLEOTIDE SEQUENCE [LARGE SCALE GENOMIC DNA]</scope>
    <source>
        <strain evidence="2">S238N-H82</strain>
        <tissue evidence="2">Testes</tissue>
    </source>
</reference>
<evidence type="ECO:0000256" key="1">
    <source>
        <dbReference type="SAM" id="MobiDB-lite"/>
    </source>
</evidence>
<feature type="compositionally biased region" description="Acidic residues" evidence="1">
    <location>
        <begin position="97"/>
        <end position="109"/>
    </location>
</feature>
<organism>
    <name type="scientific">Branchiostoma floridae</name>
    <name type="common">Florida lancelet</name>
    <name type="synonym">Amphioxus</name>
    <dbReference type="NCBI Taxonomy" id="7739"/>
    <lineage>
        <taxon>Eukaryota</taxon>
        <taxon>Metazoa</taxon>
        <taxon>Chordata</taxon>
        <taxon>Cephalochordata</taxon>
        <taxon>Leptocardii</taxon>
        <taxon>Amphioxiformes</taxon>
        <taxon>Branchiostomatidae</taxon>
        <taxon>Branchiostoma</taxon>
    </lineage>
</organism>
<gene>
    <name evidence="2" type="ORF">BRAFLDRAFT_79737</name>
</gene>
<dbReference type="InParanoid" id="C3Z0K0"/>
<dbReference type="AlphaFoldDB" id="C3Z0K0"/>